<organism evidence="1 2">
    <name type="scientific">Tissierella carlieri</name>
    <dbReference type="NCBI Taxonomy" id="689904"/>
    <lineage>
        <taxon>Bacteria</taxon>
        <taxon>Bacillati</taxon>
        <taxon>Bacillota</taxon>
        <taxon>Tissierellia</taxon>
        <taxon>Tissierellales</taxon>
        <taxon>Tissierellaceae</taxon>
        <taxon>Tissierella</taxon>
    </lineage>
</organism>
<sequence length="80" mass="9164">MKNVLISCYHGEVFVKCSKSIKRKKILEAVRGYFQDNLGKPIIGLPNVSYETESQWSKRMASDMDKGKDDIWSLIPTINI</sequence>
<proteinExistence type="predicted"/>
<keyword evidence="2" id="KW-1185">Reference proteome</keyword>
<evidence type="ECO:0000313" key="1">
    <source>
        <dbReference type="EMBL" id="MCQ4924941.1"/>
    </source>
</evidence>
<dbReference type="Proteomes" id="UP001524478">
    <property type="component" value="Unassembled WGS sequence"/>
</dbReference>
<evidence type="ECO:0000313" key="2">
    <source>
        <dbReference type="Proteomes" id="UP001524478"/>
    </source>
</evidence>
<comment type="caution">
    <text evidence="1">The sequence shown here is derived from an EMBL/GenBank/DDBJ whole genome shotgun (WGS) entry which is preliminary data.</text>
</comment>
<name>A0ABT1SEN1_9FIRM</name>
<dbReference type="RefSeq" id="WP_256312532.1">
    <property type="nucleotide sequence ID" value="NZ_JANGAC010000017.1"/>
</dbReference>
<reference evidence="1 2" key="1">
    <citation type="submission" date="2022-06" db="EMBL/GenBank/DDBJ databases">
        <title>Isolation of gut microbiota from human fecal samples.</title>
        <authorList>
            <person name="Pamer E.G."/>
            <person name="Barat B."/>
            <person name="Waligurski E."/>
            <person name="Medina S."/>
            <person name="Paddock L."/>
            <person name="Mostad J."/>
        </authorList>
    </citation>
    <scope>NUCLEOTIDE SEQUENCE [LARGE SCALE GENOMIC DNA]</scope>
    <source>
        <strain evidence="1 2">DFI.7.95</strain>
    </source>
</reference>
<dbReference type="EMBL" id="JANGAC010000017">
    <property type="protein sequence ID" value="MCQ4924941.1"/>
    <property type="molecule type" value="Genomic_DNA"/>
</dbReference>
<protein>
    <submittedName>
        <fullName evidence="1">Uncharacterized protein</fullName>
    </submittedName>
</protein>
<gene>
    <name evidence="1" type="ORF">NE686_17710</name>
</gene>
<accession>A0ABT1SEN1</accession>